<evidence type="ECO:0000313" key="2">
    <source>
        <dbReference type="EMBL" id="GIY54100.1"/>
    </source>
</evidence>
<accession>A0AAV4U8K3</accession>
<dbReference type="AlphaFoldDB" id="A0AAV4U8K3"/>
<dbReference type="Proteomes" id="UP001054945">
    <property type="component" value="Unassembled WGS sequence"/>
</dbReference>
<comment type="caution">
    <text evidence="2">The sequence shown here is derived from an EMBL/GenBank/DDBJ whole genome shotgun (WGS) entry which is preliminary data.</text>
</comment>
<evidence type="ECO:0000313" key="3">
    <source>
        <dbReference type="Proteomes" id="UP001054945"/>
    </source>
</evidence>
<keyword evidence="3" id="KW-1185">Reference proteome</keyword>
<organism evidence="2 3">
    <name type="scientific">Caerostris extrusa</name>
    <name type="common">Bark spider</name>
    <name type="synonym">Caerostris bankana</name>
    <dbReference type="NCBI Taxonomy" id="172846"/>
    <lineage>
        <taxon>Eukaryota</taxon>
        <taxon>Metazoa</taxon>
        <taxon>Ecdysozoa</taxon>
        <taxon>Arthropoda</taxon>
        <taxon>Chelicerata</taxon>
        <taxon>Arachnida</taxon>
        <taxon>Araneae</taxon>
        <taxon>Araneomorphae</taxon>
        <taxon>Entelegynae</taxon>
        <taxon>Araneoidea</taxon>
        <taxon>Araneidae</taxon>
        <taxon>Caerostris</taxon>
    </lineage>
</organism>
<reference evidence="2 3" key="1">
    <citation type="submission" date="2021-06" db="EMBL/GenBank/DDBJ databases">
        <title>Caerostris extrusa draft genome.</title>
        <authorList>
            <person name="Kono N."/>
            <person name="Arakawa K."/>
        </authorList>
    </citation>
    <scope>NUCLEOTIDE SEQUENCE [LARGE SCALE GENOMIC DNA]</scope>
</reference>
<evidence type="ECO:0000256" key="1">
    <source>
        <dbReference type="SAM" id="MobiDB-lite"/>
    </source>
</evidence>
<feature type="compositionally biased region" description="Low complexity" evidence="1">
    <location>
        <begin position="1"/>
        <end position="24"/>
    </location>
</feature>
<name>A0AAV4U8K3_CAEEX</name>
<protein>
    <submittedName>
        <fullName evidence="2">Uncharacterized protein</fullName>
    </submittedName>
</protein>
<sequence length="86" mass="10146">MGWSRFFRSSSPSPLPPQFLKSPLNKTLNTRRREKARKPHLFLAGDLLRDFLKDGMFLIRSRMDHTRRGEDIVFTGSPLRRQTDRC</sequence>
<gene>
    <name evidence="2" type="ORF">CEXT_739741</name>
</gene>
<proteinExistence type="predicted"/>
<dbReference type="EMBL" id="BPLR01012471">
    <property type="protein sequence ID" value="GIY54100.1"/>
    <property type="molecule type" value="Genomic_DNA"/>
</dbReference>
<feature type="region of interest" description="Disordered" evidence="1">
    <location>
        <begin position="1"/>
        <end position="33"/>
    </location>
</feature>